<dbReference type="STRING" id="104102.AtDm6_0979"/>
<name>A0A094YTX9_9PROT</name>
<evidence type="ECO:0000313" key="3">
    <source>
        <dbReference type="EMBL" id="KGB24857.1"/>
    </source>
</evidence>
<dbReference type="EMBL" id="JOKM01000026">
    <property type="protein sequence ID" value="KGB24857.1"/>
    <property type="molecule type" value="Genomic_DNA"/>
</dbReference>
<evidence type="ECO:0000256" key="1">
    <source>
        <dbReference type="SAM" id="Phobius"/>
    </source>
</evidence>
<dbReference type="Proteomes" id="UP000321800">
    <property type="component" value="Unassembled WGS sequence"/>
</dbReference>
<evidence type="ECO:0000313" key="4">
    <source>
        <dbReference type="Proteomes" id="UP000029448"/>
    </source>
</evidence>
<dbReference type="EMBL" id="BJVR01000012">
    <property type="protein sequence ID" value="GEL50504.1"/>
    <property type="molecule type" value="Genomic_DNA"/>
</dbReference>
<dbReference type="Proteomes" id="UP000029448">
    <property type="component" value="Unassembled WGS sequence"/>
</dbReference>
<comment type="caution">
    <text evidence="3">The sequence shown here is derived from an EMBL/GenBank/DDBJ whole genome shotgun (WGS) entry which is preliminary data.</text>
</comment>
<keyword evidence="1" id="KW-1133">Transmembrane helix</keyword>
<keyword evidence="1" id="KW-0472">Membrane</keyword>
<keyword evidence="4" id="KW-1185">Reference proteome</keyword>
<sequence>MPEENWTEENPEDAEADARADAIFREAGIPAPQPTNRSFLVAVILPVIVTGVLLIAGLWMFAGPLGLYN</sequence>
<dbReference type="RefSeq" id="WP_035378606.1">
    <property type="nucleotide sequence ID" value="NZ_BJVR01000012.1"/>
</dbReference>
<dbReference type="AlphaFoldDB" id="A0A094YTX9"/>
<dbReference type="PATRIC" id="fig|104102.11.peg.2065"/>
<evidence type="ECO:0000313" key="5">
    <source>
        <dbReference type="Proteomes" id="UP000321800"/>
    </source>
</evidence>
<protein>
    <submittedName>
        <fullName evidence="3">Uncharacterized protein</fullName>
    </submittedName>
</protein>
<accession>A0A094YTX9</accession>
<evidence type="ECO:0000313" key="2">
    <source>
        <dbReference type="EMBL" id="GEL50504.1"/>
    </source>
</evidence>
<proteinExistence type="predicted"/>
<reference evidence="2 5" key="2">
    <citation type="submission" date="2019-07" db="EMBL/GenBank/DDBJ databases">
        <title>Whole genome shotgun sequence of Acetobacter tropicalis NBRC 16470.</title>
        <authorList>
            <person name="Hosoyama A."/>
            <person name="Uohara A."/>
            <person name="Ohji S."/>
            <person name="Ichikawa N."/>
        </authorList>
    </citation>
    <scope>NUCLEOTIDE SEQUENCE [LARGE SCALE GENOMIC DNA]</scope>
    <source>
        <strain evidence="2 5">NBRC 16470</strain>
    </source>
</reference>
<dbReference type="GeneID" id="89477558"/>
<reference evidence="3 4" key="1">
    <citation type="submission" date="2014-06" db="EMBL/GenBank/DDBJ databases">
        <title>Functional and comparative genomic analyses of the Drosophila gut microbiota identify candidate symbiosis factors.</title>
        <authorList>
            <person name="Newell P.D."/>
            <person name="Chaston J.M."/>
            <person name="Douglas A.E."/>
        </authorList>
    </citation>
    <scope>NUCLEOTIDE SEQUENCE [LARGE SCALE GENOMIC DNA]</scope>
    <source>
        <strain evidence="3 4">DmCS_006</strain>
    </source>
</reference>
<feature type="transmembrane region" description="Helical" evidence="1">
    <location>
        <begin position="39"/>
        <end position="62"/>
    </location>
</feature>
<keyword evidence="1" id="KW-0812">Transmembrane</keyword>
<organism evidence="3 4">
    <name type="scientific">Acetobacter tropicalis</name>
    <dbReference type="NCBI Taxonomy" id="104102"/>
    <lineage>
        <taxon>Bacteria</taxon>
        <taxon>Pseudomonadati</taxon>
        <taxon>Pseudomonadota</taxon>
        <taxon>Alphaproteobacteria</taxon>
        <taxon>Acetobacterales</taxon>
        <taxon>Acetobacteraceae</taxon>
        <taxon>Acetobacter</taxon>
    </lineage>
</organism>
<gene>
    <name evidence="3" type="ORF">AtDm6_0979</name>
    <name evidence="2" type="ORF">ATR01nite_15790</name>
</gene>